<dbReference type="PANTHER" id="PTHR46289">
    <property type="entry name" value="52 KDA REPRESSOR OF THE INHIBITOR OF THE PROTEIN KINASE-LIKE PROTEIN-RELATED"/>
    <property type="match status" value="1"/>
</dbReference>
<evidence type="ECO:0000259" key="1">
    <source>
        <dbReference type="Pfam" id="PF05699"/>
    </source>
</evidence>
<proteinExistence type="predicted"/>
<sequence length="584" mass="66781">MRASCGYNVLVSHLATAPANALYIIQNNIVKEVNSSGASTLLVDETSDISRVQQIPLSIRYITKDEGRHIVKEDFLSFMDVEQTTGVYLSNAILEALEKLNTNIKFLIGQGYDGAAAMKRSYKGVQKLITDKQPQALYVHCCAHSLNLSICHFCDVQSICNTIGNIKPVGTFFKASSKRTQLLRNKIKEAFPDKKYSNLIAFCETRWVENHNAILRFWELYTVIVEVLEFLSTTFTDIQTSAKSSQLLHSITITEFVVSLCLAKQVFSYTINLSKALQTVNSDLSEALEYVDSVYNVIQNLRNNIEAEFKTVFACAENLLSLVGEEMKISRVAKKQTNRCNIIVSSPEEYFRISIAIPFFDDLLVQINDRFLNHKTIIMSLRSITPKYCVTYKFDENFINSIKLYSSLIEFDMLLPELELWKLKYKNIQPKLLPHSALTALDDCKPTFFPNVYVLLKILAALPVSTSTPERTFSSLKRLKTYLRNSIAEDRLNGTPVKNALEEEQTKRESSKLTKLTTNKKLFNGNFKKQEFQQKRQRKSFQKKRQELDTSEDDEECLCLKCLKPWSQSKSGEWIKIQCISCKR</sequence>
<dbReference type="OrthoDB" id="10051013at2759"/>
<dbReference type="EMBL" id="VTPC01089099">
    <property type="protein sequence ID" value="KAF2885949.1"/>
    <property type="molecule type" value="Genomic_DNA"/>
</dbReference>
<dbReference type="InterPro" id="IPR012337">
    <property type="entry name" value="RNaseH-like_sf"/>
</dbReference>
<evidence type="ECO:0000259" key="2">
    <source>
        <dbReference type="Pfam" id="PF14291"/>
    </source>
</evidence>
<feature type="domain" description="HAT C-terminal dimerisation" evidence="1">
    <location>
        <begin position="444"/>
        <end position="491"/>
    </location>
</feature>
<dbReference type="Pfam" id="PF14291">
    <property type="entry name" value="DUF4371"/>
    <property type="match status" value="1"/>
</dbReference>
<comment type="caution">
    <text evidence="3">The sequence shown here is derived from an EMBL/GenBank/DDBJ whole genome shotgun (WGS) entry which is preliminary data.</text>
</comment>
<dbReference type="InterPro" id="IPR008906">
    <property type="entry name" value="HATC_C_dom"/>
</dbReference>
<evidence type="ECO:0008006" key="5">
    <source>
        <dbReference type="Google" id="ProtNLM"/>
    </source>
</evidence>
<dbReference type="PANTHER" id="PTHR46289:SF14">
    <property type="entry name" value="DUF4371 DOMAIN-CONTAINING PROTEIN"/>
    <property type="match status" value="1"/>
</dbReference>
<dbReference type="InterPro" id="IPR025398">
    <property type="entry name" value="DUF4371"/>
</dbReference>
<dbReference type="SUPFAM" id="SSF53098">
    <property type="entry name" value="Ribonuclease H-like"/>
    <property type="match status" value="1"/>
</dbReference>
<keyword evidence="4" id="KW-1185">Reference proteome</keyword>
<accession>A0A8K0CGS0</accession>
<feature type="domain" description="DUF4371" evidence="2">
    <location>
        <begin position="28"/>
        <end position="124"/>
    </location>
</feature>
<reference evidence="3" key="1">
    <citation type="submission" date="2019-08" db="EMBL/GenBank/DDBJ databases">
        <title>The genome of the North American firefly Photinus pyralis.</title>
        <authorList>
            <consortium name="Photinus pyralis genome working group"/>
            <person name="Fallon T.R."/>
            <person name="Sander Lower S.E."/>
            <person name="Weng J.-K."/>
        </authorList>
    </citation>
    <scope>NUCLEOTIDE SEQUENCE</scope>
    <source>
        <strain evidence="3">TRF0915ILg1</strain>
        <tissue evidence="3">Whole body</tissue>
    </source>
</reference>
<dbReference type="AlphaFoldDB" id="A0A8K0CGS0"/>
<dbReference type="GO" id="GO:0046983">
    <property type="term" value="F:protein dimerization activity"/>
    <property type="evidence" value="ECO:0007669"/>
    <property type="project" value="InterPro"/>
</dbReference>
<name>A0A8K0CGS0_IGNLU</name>
<gene>
    <name evidence="3" type="ORF">ILUMI_20224</name>
</gene>
<dbReference type="Pfam" id="PF05699">
    <property type="entry name" value="Dimer_Tnp_hAT"/>
    <property type="match status" value="1"/>
</dbReference>
<evidence type="ECO:0000313" key="3">
    <source>
        <dbReference type="EMBL" id="KAF2885949.1"/>
    </source>
</evidence>
<dbReference type="InterPro" id="IPR052958">
    <property type="entry name" value="IFN-induced_PKR_regulator"/>
</dbReference>
<dbReference type="Proteomes" id="UP000801492">
    <property type="component" value="Unassembled WGS sequence"/>
</dbReference>
<organism evidence="3 4">
    <name type="scientific">Ignelater luminosus</name>
    <name type="common">Cucubano</name>
    <name type="synonym">Pyrophorus luminosus</name>
    <dbReference type="NCBI Taxonomy" id="2038154"/>
    <lineage>
        <taxon>Eukaryota</taxon>
        <taxon>Metazoa</taxon>
        <taxon>Ecdysozoa</taxon>
        <taxon>Arthropoda</taxon>
        <taxon>Hexapoda</taxon>
        <taxon>Insecta</taxon>
        <taxon>Pterygota</taxon>
        <taxon>Neoptera</taxon>
        <taxon>Endopterygota</taxon>
        <taxon>Coleoptera</taxon>
        <taxon>Polyphaga</taxon>
        <taxon>Elateriformia</taxon>
        <taxon>Elateroidea</taxon>
        <taxon>Elateridae</taxon>
        <taxon>Agrypninae</taxon>
        <taxon>Pyrophorini</taxon>
        <taxon>Ignelater</taxon>
    </lineage>
</organism>
<evidence type="ECO:0000313" key="4">
    <source>
        <dbReference type="Proteomes" id="UP000801492"/>
    </source>
</evidence>
<protein>
    <recommendedName>
        <fullName evidence="5">Zinc finger MYM-type protein 1-like</fullName>
    </recommendedName>
</protein>